<sequence length="284" mass="32012">MEEKNSIILAIYGHLIGQIESNKIPVTIRPKTTIGTVQDDPFDEWVREQIGVVFPQYDIVPTGPLMTPDIIIHDPATNLFLSIEVKKLVQKANGSDPRGLTLDYNSCLPCGSALIKVDKETLVIPCFYLFALISPDSQQIVGSIFMDGDFLNYDFNLHKEAKYANVSEYGHGPYGEGSVRNRKMYTYPNPLNSKLSFLHLRHTLIVKKPDFETFPVAGKATDIVVRDDIYGNSFHYLVIDGLAEEKASPQFAELPHRTDIFKACKQRLKKDRVASIPHLMSKKK</sequence>
<proteinExistence type="predicted"/>
<dbReference type="RefSeq" id="WP_186742010.1">
    <property type="nucleotide sequence ID" value="NZ_VFIA01000069.1"/>
</dbReference>
<dbReference type="Proteomes" id="UP000700732">
    <property type="component" value="Unassembled WGS sequence"/>
</dbReference>
<comment type="caution">
    <text evidence="1">The sequence shown here is derived from an EMBL/GenBank/DDBJ whole genome shotgun (WGS) entry which is preliminary data.</text>
</comment>
<evidence type="ECO:0008006" key="3">
    <source>
        <dbReference type="Google" id="ProtNLM"/>
    </source>
</evidence>
<reference evidence="1 2" key="1">
    <citation type="submission" date="2019-06" db="EMBL/GenBank/DDBJ databases">
        <title>Spirosoma utsteinense sp. nov. isolated from Antarctic ice-free soils.</title>
        <authorList>
            <person name="Tahon G."/>
        </authorList>
    </citation>
    <scope>NUCLEOTIDE SEQUENCE [LARGE SCALE GENOMIC DNA]</scope>
    <source>
        <strain evidence="1 2">LMG 31447</strain>
    </source>
</reference>
<keyword evidence="2" id="KW-1185">Reference proteome</keyword>
<name>A0ABR6WFD0_9BACT</name>
<evidence type="ECO:0000313" key="2">
    <source>
        <dbReference type="Proteomes" id="UP000700732"/>
    </source>
</evidence>
<evidence type="ECO:0000313" key="1">
    <source>
        <dbReference type="EMBL" id="MBC3794974.1"/>
    </source>
</evidence>
<accession>A0ABR6WFD0</accession>
<organism evidence="1 2">
    <name type="scientific">Spirosoma utsteinense</name>
    <dbReference type="NCBI Taxonomy" id="2585773"/>
    <lineage>
        <taxon>Bacteria</taxon>
        <taxon>Pseudomonadati</taxon>
        <taxon>Bacteroidota</taxon>
        <taxon>Cytophagia</taxon>
        <taxon>Cytophagales</taxon>
        <taxon>Cytophagaceae</taxon>
        <taxon>Spirosoma</taxon>
    </lineage>
</organism>
<gene>
    <name evidence="1" type="ORF">FH603_5506</name>
</gene>
<protein>
    <recommendedName>
        <fullName evidence="3">Restriction endonuclease</fullName>
    </recommendedName>
</protein>
<dbReference type="EMBL" id="VFIA01000069">
    <property type="protein sequence ID" value="MBC3794974.1"/>
    <property type="molecule type" value="Genomic_DNA"/>
</dbReference>